<name>M0H0S2_HALL2</name>
<comment type="caution">
    <text evidence="2">The sequence shown here is derived from an EMBL/GenBank/DDBJ whole genome shotgun (WGS) entry which is preliminary data.</text>
</comment>
<dbReference type="Proteomes" id="UP000011535">
    <property type="component" value="Unassembled WGS sequence"/>
</dbReference>
<dbReference type="AlphaFoldDB" id="M0H0S2"/>
<accession>M0H0S2</accession>
<feature type="region of interest" description="Disordered" evidence="1">
    <location>
        <begin position="96"/>
        <end position="119"/>
    </location>
</feature>
<reference evidence="2 3" key="1">
    <citation type="journal article" date="2014" name="PLoS Genet.">
        <title>Phylogenetically driven sequencing of extremely halophilic archaea reveals strategies for static and dynamic osmo-response.</title>
        <authorList>
            <person name="Becker E.A."/>
            <person name="Seitzer P.M."/>
            <person name="Tritt A."/>
            <person name="Larsen D."/>
            <person name="Krusor M."/>
            <person name="Yao A.I."/>
            <person name="Wu D."/>
            <person name="Madern D."/>
            <person name="Eisen J.A."/>
            <person name="Darling A.E."/>
            <person name="Facciotti M.T."/>
        </authorList>
    </citation>
    <scope>NUCLEOTIDE SEQUENCE [LARGE SCALE GENOMIC DNA]</scope>
    <source>
        <strain evidence="3">DSM 14919 / CCM 7023 / CIP 107410 / JCM 9276 / NCIMB 13854 / Aa 2.2</strain>
    </source>
</reference>
<protein>
    <submittedName>
        <fullName evidence="2">Uncharacterized protein</fullName>
    </submittedName>
</protein>
<sequence>MFLEVARPVRRKATRTTAGAQLQRSFQMPQFDPEPGEGCERVDDQSTAVTGDVIALVGIRLRLNRAVDADRVSDPLVLPPGVGLASLGTGRGVAKRTADEGLLHHSPSPSASRPVVQPRWKTASCVVESNVVPLGS</sequence>
<evidence type="ECO:0000256" key="1">
    <source>
        <dbReference type="SAM" id="MobiDB-lite"/>
    </source>
</evidence>
<evidence type="ECO:0000313" key="3">
    <source>
        <dbReference type="Proteomes" id="UP000011535"/>
    </source>
</evidence>
<dbReference type="EMBL" id="AOLH01000006">
    <property type="protein sequence ID" value="ELZ76699.1"/>
    <property type="molecule type" value="Genomic_DNA"/>
</dbReference>
<organism evidence="2 3">
    <name type="scientific">Haloferax lucentense (strain DSM 14919 / JCM 9276 / NCIMB 13854 / Aa 2.2)</name>
    <name type="common">Haloferax alicantei</name>
    <dbReference type="NCBI Taxonomy" id="1230452"/>
    <lineage>
        <taxon>Archaea</taxon>
        <taxon>Methanobacteriati</taxon>
        <taxon>Methanobacteriota</taxon>
        <taxon>Stenosarchaea group</taxon>
        <taxon>Halobacteria</taxon>
        <taxon>Halobacteriales</taxon>
        <taxon>Haloferacaceae</taxon>
        <taxon>Haloferax</taxon>
    </lineage>
</organism>
<proteinExistence type="predicted"/>
<evidence type="ECO:0000313" key="2">
    <source>
        <dbReference type="EMBL" id="ELZ76699.1"/>
    </source>
</evidence>
<feature type="region of interest" description="Disordered" evidence="1">
    <location>
        <begin position="1"/>
        <end position="22"/>
    </location>
</feature>
<gene>
    <name evidence="2" type="ORF">C456_03401</name>
</gene>